<dbReference type="Proteomes" id="UP000318370">
    <property type="component" value="Unassembled WGS sequence"/>
</dbReference>
<evidence type="ECO:0000313" key="2">
    <source>
        <dbReference type="Proteomes" id="UP000318370"/>
    </source>
</evidence>
<dbReference type="AlphaFoldDB" id="A0A564JWR2"/>
<organism evidence="1 2">
    <name type="scientific">Klebsiella spallanzanii</name>
    <dbReference type="NCBI Taxonomy" id="2587528"/>
    <lineage>
        <taxon>Bacteria</taxon>
        <taxon>Pseudomonadati</taxon>
        <taxon>Pseudomonadota</taxon>
        <taxon>Gammaproteobacteria</taxon>
        <taxon>Enterobacterales</taxon>
        <taxon>Enterobacteriaceae</taxon>
        <taxon>Klebsiella/Raoultella group</taxon>
        <taxon>Klebsiella</taxon>
    </lineage>
</organism>
<protein>
    <submittedName>
        <fullName evidence="1">Uncharacterized protein</fullName>
    </submittedName>
</protein>
<sequence length="142" mass="16647">MGEPIQIEGTTLTFGLPYILVVKKLHKPVSNNRRRFSYSLRYANHDLAWIGPEVLIREKDFKILLENSQRFPSHDISGMKFRFWLYHSENHTYYWDLLKMVAEFECICLASNQIDYRDTAGVMESTTYYYYKTGVITGSAGE</sequence>
<dbReference type="RefSeq" id="WP_057072752.1">
    <property type="nucleotide sequence ID" value="NZ_CABGHF010000011.1"/>
</dbReference>
<name>A0A564JWR2_9ENTR</name>
<gene>
    <name evidence="1" type="ORF">SB6408_04975</name>
</gene>
<dbReference type="EMBL" id="CABGHF010000011">
    <property type="protein sequence ID" value="VUS61275.1"/>
    <property type="molecule type" value="Genomic_DNA"/>
</dbReference>
<evidence type="ECO:0000313" key="1">
    <source>
        <dbReference type="EMBL" id="VUS61275.1"/>
    </source>
</evidence>
<proteinExistence type="predicted"/>
<accession>A0A564JWR2</accession>
<reference evidence="1 2" key="1">
    <citation type="submission" date="2019-07" db="EMBL/GenBank/DDBJ databases">
        <authorList>
            <person name="Brisse S."/>
            <person name="Rodrigues C."/>
            <person name="Thorpe H."/>
        </authorList>
    </citation>
    <scope>NUCLEOTIDE SEQUENCE [LARGE SCALE GENOMIC DNA]</scope>
    <source>
        <strain evidence="1">SB6408</strain>
    </source>
</reference>